<gene>
    <name evidence="2" type="ORF">XNOV1_A034068</name>
</gene>
<feature type="compositionally biased region" description="Basic and acidic residues" evidence="1">
    <location>
        <begin position="82"/>
        <end position="100"/>
    </location>
</feature>
<feature type="compositionally biased region" description="Polar residues" evidence="1">
    <location>
        <begin position="68"/>
        <end position="78"/>
    </location>
</feature>
<proteinExistence type="predicted"/>
<accession>A0AAV1G1T8</accession>
<dbReference type="AlphaFoldDB" id="A0AAV1G1T8"/>
<name>A0AAV1G1T8_XYRNO</name>
<evidence type="ECO:0000313" key="2">
    <source>
        <dbReference type="EMBL" id="CAJ1067912.1"/>
    </source>
</evidence>
<protein>
    <submittedName>
        <fullName evidence="2">Uncharacterized protein</fullName>
    </submittedName>
</protein>
<dbReference type="EMBL" id="OY660875">
    <property type="protein sequence ID" value="CAJ1067912.1"/>
    <property type="molecule type" value="Genomic_DNA"/>
</dbReference>
<organism evidence="2 3">
    <name type="scientific">Xyrichtys novacula</name>
    <name type="common">Pearly razorfish</name>
    <name type="synonym">Hemipteronotus novacula</name>
    <dbReference type="NCBI Taxonomy" id="13765"/>
    <lineage>
        <taxon>Eukaryota</taxon>
        <taxon>Metazoa</taxon>
        <taxon>Chordata</taxon>
        <taxon>Craniata</taxon>
        <taxon>Vertebrata</taxon>
        <taxon>Euteleostomi</taxon>
        <taxon>Actinopterygii</taxon>
        <taxon>Neopterygii</taxon>
        <taxon>Teleostei</taxon>
        <taxon>Neoteleostei</taxon>
        <taxon>Acanthomorphata</taxon>
        <taxon>Eupercaria</taxon>
        <taxon>Labriformes</taxon>
        <taxon>Labridae</taxon>
        <taxon>Xyrichtys</taxon>
    </lineage>
</organism>
<feature type="region of interest" description="Disordered" evidence="1">
    <location>
        <begin position="68"/>
        <end position="112"/>
    </location>
</feature>
<evidence type="ECO:0000256" key="1">
    <source>
        <dbReference type="SAM" id="MobiDB-lite"/>
    </source>
</evidence>
<keyword evidence="3" id="KW-1185">Reference proteome</keyword>
<dbReference type="Proteomes" id="UP001178508">
    <property type="component" value="Chromosome 12"/>
</dbReference>
<sequence length="188" mass="20321">MFTFTFCPNRHRLRLCSVSEPTRDRQISCSAIGRKVGQETSNYCLIGGEAAISSSQTEDLHVYKKLQVQSADSEQGGQSSSDKLKKSSDLRSDPDHRRPSSEPPGPSFRELKHSDRAARLAAAVAVAVAAAAAAAADDQPLNLYPNKETSPETESQTVPVISADFTKIRKKCQSLCPRGSAPPTFRSA</sequence>
<feature type="region of interest" description="Disordered" evidence="1">
    <location>
        <begin position="133"/>
        <end position="157"/>
    </location>
</feature>
<evidence type="ECO:0000313" key="3">
    <source>
        <dbReference type="Proteomes" id="UP001178508"/>
    </source>
</evidence>
<reference evidence="2" key="1">
    <citation type="submission" date="2023-08" db="EMBL/GenBank/DDBJ databases">
        <authorList>
            <person name="Alioto T."/>
            <person name="Alioto T."/>
            <person name="Gomez Garrido J."/>
        </authorList>
    </citation>
    <scope>NUCLEOTIDE SEQUENCE</scope>
</reference>